<feature type="compositionally biased region" description="Low complexity" evidence="1">
    <location>
        <begin position="205"/>
        <end position="231"/>
    </location>
</feature>
<feature type="compositionally biased region" description="Low complexity" evidence="1">
    <location>
        <begin position="168"/>
        <end position="192"/>
    </location>
</feature>
<evidence type="ECO:0000313" key="2">
    <source>
        <dbReference type="EMBL" id="SAM08457.1"/>
    </source>
</evidence>
<feature type="compositionally biased region" description="Basic residues" evidence="1">
    <location>
        <begin position="149"/>
        <end position="162"/>
    </location>
</feature>
<proteinExistence type="predicted"/>
<protein>
    <submittedName>
        <fullName evidence="2">Uncharacterized protein</fullName>
    </submittedName>
</protein>
<feature type="compositionally biased region" description="Polar residues" evidence="1">
    <location>
        <begin position="130"/>
        <end position="148"/>
    </location>
</feature>
<evidence type="ECO:0000256" key="1">
    <source>
        <dbReference type="SAM" id="MobiDB-lite"/>
    </source>
</evidence>
<feature type="region of interest" description="Disordered" evidence="1">
    <location>
        <begin position="304"/>
        <end position="371"/>
    </location>
</feature>
<dbReference type="EMBL" id="LT554895">
    <property type="protein sequence ID" value="SAM08457.1"/>
    <property type="molecule type" value="Genomic_DNA"/>
</dbReference>
<reference evidence="2" key="1">
    <citation type="submission" date="2016-04" db="EMBL/GenBank/DDBJ databases">
        <authorList>
            <person name="Evans L.H."/>
            <person name="Alamgir A."/>
            <person name="Owens N."/>
            <person name="Weber N.D."/>
            <person name="Virtaneva K."/>
            <person name="Barbian K."/>
            <person name="Babar A."/>
            <person name="Rosenke K."/>
        </authorList>
    </citation>
    <scope>NUCLEOTIDE SEQUENCE [LARGE SCALE GENOMIC DNA]</scope>
    <source>
        <strain evidence="2">CBS 101.48</strain>
    </source>
</reference>
<gene>
    <name evidence="2" type="primary">ABSGL_14120.1 scaffold 14385</name>
</gene>
<dbReference type="Proteomes" id="UP000078561">
    <property type="component" value="Unassembled WGS sequence"/>
</dbReference>
<feature type="compositionally biased region" description="Polar residues" evidence="1">
    <location>
        <begin position="77"/>
        <end position="91"/>
    </location>
</feature>
<dbReference type="AlphaFoldDB" id="A0A168SHU4"/>
<feature type="compositionally biased region" description="Basic residues" evidence="1">
    <location>
        <begin position="193"/>
        <end position="204"/>
    </location>
</feature>
<dbReference type="InParanoid" id="A0A168SHU4"/>
<evidence type="ECO:0000313" key="3">
    <source>
        <dbReference type="Proteomes" id="UP000078561"/>
    </source>
</evidence>
<name>A0A168SHU4_ABSGL</name>
<feature type="region of interest" description="Disordered" evidence="1">
    <location>
        <begin position="37"/>
        <end position="271"/>
    </location>
</feature>
<sequence length="456" mass="50129">MMMEDDDILDFGEFSDSDEVFEPNQVDIAELEKELGITSIGETTNHSSASEIAATNQSSASELAAVDSPVGPDKETTVNSTPNKSSCDTTTPPVPAPCTNNRSTSLSSTKSSFTTPPPTLSSDEAAVASITVSPPSATSNSVPSTNKKSFTKIKRTRQKRIRHNDSIQQKQPLKQQHQPSKQQHQPSEQHQQAKQHKHPKKQNQLKKQQQTPRQPQQTPRQPQQKPKTTQHALTKPGDSPHSLSGQIHNTIKKSGLPLPGSDDRLIHIQRTSTGVKRTIQASSMLNKRRRQDDDTTWEASHLITRRRQLEPDGTNRGISIRGAALSNPPGRPLPQSNHRPFSNPPSRPSPQTYHRPFSNPPGPLPQTSTRPFSILGAATRDNFSFVNRASAPISFRPPPPPDAISFVNRRPKPFTQAPVLQRLGDGSITKSTRQQPARAKSTFVGGRQISVNALKY</sequence>
<feature type="region of interest" description="Disordered" evidence="1">
    <location>
        <begin position="277"/>
        <end position="296"/>
    </location>
</feature>
<feature type="compositionally biased region" description="Low complexity" evidence="1">
    <location>
        <begin position="103"/>
        <end position="114"/>
    </location>
</feature>
<keyword evidence="3" id="KW-1185">Reference proteome</keyword>
<organism evidence="2">
    <name type="scientific">Absidia glauca</name>
    <name type="common">Pin mould</name>
    <dbReference type="NCBI Taxonomy" id="4829"/>
    <lineage>
        <taxon>Eukaryota</taxon>
        <taxon>Fungi</taxon>
        <taxon>Fungi incertae sedis</taxon>
        <taxon>Mucoromycota</taxon>
        <taxon>Mucoromycotina</taxon>
        <taxon>Mucoromycetes</taxon>
        <taxon>Mucorales</taxon>
        <taxon>Cunninghamellaceae</taxon>
        <taxon>Absidia</taxon>
    </lineage>
</organism>
<feature type="region of interest" description="Disordered" evidence="1">
    <location>
        <begin position="1"/>
        <end position="20"/>
    </location>
</feature>
<feature type="compositionally biased region" description="Polar residues" evidence="1">
    <location>
        <begin position="40"/>
        <end position="61"/>
    </location>
</feature>
<accession>A0A168SHU4</accession>